<dbReference type="PANTHER" id="PTHR43226:SF4">
    <property type="entry name" value="XAA-PRO AMINOPEPTIDASE 3"/>
    <property type="match status" value="1"/>
</dbReference>
<gene>
    <name evidence="7" type="ORF">D9615_008063</name>
</gene>
<dbReference type="SMART" id="SM01011">
    <property type="entry name" value="AMP_N"/>
    <property type="match status" value="1"/>
</dbReference>
<keyword evidence="8" id="KW-1185">Reference proteome</keyword>
<sequence>MSNFLRRVCTARRALQRANLVRLYATEATNLSEGNAKPSLYGQPLFQSHPHLLKPQELTPGIPSEDYEQRRRKLMDGLPDNSLVVCVAAPIKYMSGSTHIVSDFPQSSGITLHFDSQSYKFRQASDFWYLTGFEEPDSAVILEKTSSSRGYRMTLFCNGKDAAKEKWEGAKTGLNEAAIIFRADDARSIDQFSTHLKSSLAAYSHVYVDVPPTHTRRGPRATSKSVLKHLAPPVEARSDYDVIVDSLSTKRKPLAPEVAKLRAIKSAAEQRVMRMAADISGRAHAKTMRFTRPGISEAALAAHFEYLCALSGAQRMAYVPVVASGPNALIIHYTSNNHLVRQDELILIDAGCEYNGYASDITRTYPASGKFTAPQRDLYAAVLAAQKQLVSLCHEAADLSLHDLHRRSCDLLRQELKQLGFNLKGSELESVLYPHFLSHPIGVDLHESSNFDRGGSLRAGMVVTIEPGIYVPPTANFPKSFHNIGIRIEDEVLVGKTDSVVLSVSAPKEIVDVEGACQGLLGLEPL</sequence>
<evidence type="ECO:0000256" key="1">
    <source>
        <dbReference type="ARBA" id="ARBA00001936"/>
    </source>
</evidence>
<dbReference type="Gene3D" id="3.40.350.10">
    <property type="entry name" value="Creatinase/prolidase N-terminal domain"/>
    <property type="match status" value="1"/>
</dbReference>
<comment type="caution">
    <text evidence="7">The sequence shown here is derived from an EMBL/GenBank/DDBJ whole genome shotgun (WGS) entry which is preliminary data.</text>
</comment>
<dbReference type="EMBL" id="JAACJP010000044">
    <property type="protein sequence ID" value="KAF5371963.1"/>
    <property type="molecule type" value="Genomic_DNA"/>
</dbReference>
<evidence type="ECO:0000313" key="7">
    <source>
        <dbReference type="EMBL" id="KAF5371963.1"/>
    </source>
</evidence>
<dbReference type="Pfam" id="PF05195">
    <property type="entry name" value="AMP_N"/>
    <property type="match status" value="1"/>
</dbReference>
<dbReference type="SUPFAM" id="SSF55920">
    <property type="entry name" value="Creatinase/aminopeptidase"/>
    <property type="match status" value="1"/>
</dbReference>
<name>A0A8H5LWB7_9AGAR</name>
<comment type="similarity">
    <text evidence="2">Belongs to the peptidase M24B family.</text>
</comment>
<dbReference type="InterPro" id="IPR036005">
    <property type="entry name" value="Creatinase/aminopeptidase-like"/>
</dbReference>
<dbReference type="CDD" id="cd01087">
    <property type="entry name" value="Prolidase"/>
    <property type="match status" value="1"/>
</dbReference>
<dbReference type="InterPro" id="IPR029149">
    <property type="entry name" value="Creatin/AminoP/Spt16_N"/>
</dbReference>
<feature type="domain" description="Aminopeptidase P N-terminal" evidence="6">
    <location>
        <begin position="62"/>
        <end position="217"/>
    </location>
</feature>
<dbReference type="GO" id="GO:0030145">
    <property type="term" value="F:manganese ion binding"/>
    <property type="evidence" value="ECO:0007669"/>
    <property type="project" value="InterPro"/>
</dbReference>
<dbReference type="InterPro" id="IPR007865">
    <property type="entry name" value="Aminopep_P_N"/>
</dbReference>
<evidence type="ECO:0000256" key="2">
    <source>
        <dbReference type="ARBA" id="ARBA00008766"/>
    </source>
</evidence>
<reference evidence="7 8" key="1">
    <citation type="journal article" date="2020" name="ISME J.">
        <title>Uncovering the hidden diversity of litter-decomposition mechanisms in mushroom-forming fungi.</title>
        <authorList>
            <person name="Floudas D."/>
            <person name="Bentzer J."/>
            <person name="Ahren D."/>
            <person name="Johansson T."/>
            <person name="Persson P."/>
            <person name="Tunlid A."/>
        </authorList>
    </citation>
    <scope>NUCLEOTIDE SEQUENCE [LARGE SCALE GENOMIC DNA]</scope>
    <source>
        <strain evidence="7 8">CBS 661.87</strain>
    </source>
</reference>
<dbReference type="GO" id="GO:0006508">
    <property type="term" value="P:proteolysis"/>
    <property type="evidence" value="ECO:0007669"/>
    <property type="project" value="TreeGrafter"/>
</dbReference>
<dbReference type="InterPro" id="IPR052433">
    <property type="entry name" value="X-Pro_dipept-like"/>
</dbReference>
<dbReference type="PANTHER" id="PTHR43226">
    <property type="entry name" value="XAA-PRO AMINOPEPTIDASE 3"/>
    <property type="match status" value="1"/>
</dbReference>
<evidence type="ECO:0000256" key="4">
    <source>
        <dbReference type="ARBA" id="ARBA00022801"/>
    </source>
</evidence>
<dbReference type="GO" id="GO:0005739">
    <property type="term" value="C:mitochondrion"/>
    <property type="evidence" value="ECO:0007669"/>
    <property type="project" value="TreeGrafter"/>
</dbReference>
<comment type="cofactor">
    <cofactor evidence="1">
        <name>Mn(2+)</name>
        <dbReference type="ChEBI" id="CHEBI:29035"/>
    </cofactor>
</comment>
<keyword evidence="3" id="KW-0479">Metal-binding</keyword>
<dbReference type="Gene3D" id="3.90.230.10">
    <property type="entry name" value="Creatinase/methionine aminopeptidase superfamily"/>
    <property type="match status" value="1"/>
</dbReference>
<dbReference type="Pfam" id="PF00557">
    <property type="entry name" value="Peptidase_M24"/>
    <property type="match status" value="1"/>
</dbReference>
<evidence type="ECO:0000256" key="3">
    <source>
        <dbReference type="ARBA" id="ARBA00022723"/>
    </source>
</evidence>
<proteinExistence type="inferred from homology"/>
<dbReference type="InterPro" id="IPR000994">
    <property type="entry name" value="Pept_M24"/>
</dbReference>
<keyword evidence="4" id="KW-0378">Hydrolase</keyword>
<dbReference type="Proteomes" id="UP000565441">
    <property type="component" value="Unassembled WGS sequence"/>
</dbReference>
<evidence type="ECO:0000313" key="8">
    <source>
        <dbReference type="Proteomes" id="UP000565441"/>
    </source>
</evidence>
<dbReference type="AlphaFoldDB" id="A0A8H5LWB7"/>
<keyword evidence="5" id="KW-0464">Manganese</keyword>
<evidence type="ECO:0000259" key="6">
    <source>
        <dbReference type="SMART" id="SM01011"/>
    </source>
</evidence>
<evidence type="ECO:0000256" key="5">
    <source>
        <dbReference type="ARBA" id="ARBA00023211"/>
    </source>
</evidence>
<accession>A0A8H5LWB7</accession>
<organism evidence="7 8">
    <name type="scientific">Tricholomella constricta</name>
    <dbReference type="NCBI Taxonomy" id="117010"/>
    <lineage>
        <taxon>Eukaryota</taxon>
        <taxon>Fungi</taxon>
        <taxon>Dikarya</taxon>
        <taxon>Basidiomycota</taxon>
        <taxon>Agaricomycotina</taxon>
        <taxon>Agaricomycetes</taxon>
        <taxon>Agaricomycetidae</taxon>
        <taxon>Agaricales</taxon>
        <taxon>Tricholomatineae</taxon>
        <taxon>Lyophyllaceae</taxon>
        <taxon>Tricholomella</taxon>
    </lineage>
</organism>
<dbReference type="GO" id="GO:0070006">
    <property type="term" value="F:metalloaminopeptidase activity"/>
    <property type="evidence" value="ECO:0007669"/>
    <property type="project" value="InterPro"/>
</dbReference>
<dbReference type="OrthoDB" id="4215474at2759"/>
<protein>
    <recommendedName>
        <fullName evidence="6">Aminopeptidase P N-terminal domain-containing protein</fullName>
    </recommendedName>
</protein>
<dbReference type="SUPFAM" id="SSF53092">
    <property type="entry name" value="Creatinase/prolidase N-terminal domain"/>
    <property type="match status" value="1"/>
</dbReference>